<feature type="domain" description="DUF4470" evidence="1">
    <location>
        <begin position="42"/>
        <end position="133"/>
    </location>
</feature>
<proteinExistence type="predicted"/>
<protein>
    <recommendedName>
        <fullName evidence="1">DUF4470 domain-containing protein</fullName>
    </recommendedName>
</protein>
<dbReference type="InParanoid" id="A0A409VGX6"/>
<gene>
    <name evidence="2" type="ORF">CVT24_010805</name>
</gene>
<evidence type="ECO:0000313" key="3">
    <source>
        <dbReference type="Proteomes" id="UP000284842"/>
    </source>
</evidence>
<keyword evidence="3" id="KW-1185">Reference proteome</keyword>
<sequence length="530" mass="59533">MQVDWEPDWVMEKRQPMFSFSNAQILPHSTTPQVFNNPGYIAYDFLQLRRNEGSEGLQQDLKVCMTNVSDLRNLVETVNSLPRDYRGRLDILMNNSNTIVLNRILVILCALLTPGPTIDESAELATHLMYSISLPETAASYVRFCVNQIYGEESIDGEMSFQASLKTRGQGRIYSVQPSVSVKKPLEMFASTYKRPKAFKSFSSAMQDPFHIDDRQRTLSGLQKGHRASLNRFWKTGILLPFSVDLSPFSCPNRLMFNAQGEWMGPTGSVNPLHGWDIDAVSRTAVRHGVQPNADIIGALFFHVKAELREFSLRIKEHDINIHITQYDTRLLSKGLSIGVFPAFSNASFDRIDVGDMVDASTVSECLANWGTLLNKKNPHSTLLLHSKRWHEEMPGAVARDNPRALEILLERCKGLSTPSSSLKAIFDGQQAQSPSVLRLISSLDAFIDHEDAFMQYLGSQDAISTAENLGLSLHKVNRVHPKRVGIPLQAMDQKLPDMTKEKFYETFIAGGADLTIRFAEFSRLAFSED</sequence>
<dbReference type="InterPro" id="IPR027974">
    <property type="entry name" value="DUF4470"/>
</dbReference>
<comment type="caution">
    <text evidence="2">The sequence shown here is derived from an EMBL/GenBank/DDBJ whole genome shotgun (WGS) entry which is preliminary data.</text>
</comment>
<reference evidence="2 3" key="1">
    <citation type="journal article" date="2018" name="Evol. Lett.">
        <title>Horizontal gene cluster transfer increased hallucinogenic mushroom diversity.</title>
        <authorList>
            <person name="Reynolds H.T."/>
            <person name="Vijayakumar V."/>
            <person name="Gluck-Thaler E."/>
            <person name="Korotkin H.B."/>
            <person name="Matheny P.B."/>
            <person name="Slot J.C."/>
        </authorList>
    </citation>
    <scope>NUCLEOTIDE SEQUENCE [LARGE SCALE GENOMIC DNA]</scope>
    <source>
        <strain evidence="2 3">2629</strain>
    </source>
</reference>
<organism evidence="2 3">
    <name type="scientific">Panaeolus cyanescens</name>
    <dbReference type="NCBI Taxonomy" id="181874"/>
    <lineage>
        <taxon>Eukaryota</taxon>
        <taxon>Fungi</taxon>
        <taxon>Dikarya</taxon>
        <taxon>Basidiomycota</taxon>
        <taxon>Agaricomycotina</taxon>
        <taxon>Agaricomycetes</taxon>
        <taxon>Agaricomycetidae</taxon>
        <taxon>Agaricales</taxon>
        <taxon>Agaricineae</taxon>
        <taxon>Galeropsidaceae</taxon>
        <taxon>Panaeolus</taxon>
    </lineage>
</organism>
<evidence type="ECO:0000313" key="2">
    <source>
        <dbReference type="EMBL" id="PPQ65509.1"/>
    </source>
</evidence>
<dbReference type="OrthoDB" id="5282002at2759"/>
<dbReference type="AlphaFoldDB" id="A0A409VGX6"/>
<dbReference type="STRING" id="181874.A0A409VGX6"/>
<dbReference type="Proteomes" id="UP000284842">
    <property type="component" value="Unassembled WGS sequence"/>
</dbReference>
<dbReference type="Pfam" id="PF14737">
    <property type="entry name" value="DUF4470"/>
    <property type="match status" value="1"/>
</dbReference>
<name>A0A409VGX6_9AGAR</name>
<dbReference type="EMBL" id="NHTK01006064">
    <property type="protein sequence ID" value="PPQ65509.1"/>
    <property type="molecule type" value="Genomic_DNA"/>
</dbReference>
<accession>A0A409VGX6</accession>
<evidence type="ECO:0000259" key="1">
    <source>
        <dbReference type="Pfam" id="PF14737"/>
    </source>
</evidence>